<dbReference type="InterPro" id="IPR036249">
    <property type="entry name" value="Thioredoxin-like_sf"/>
</dbReference>
<dbReference type="InterPro" id="IPR011905">
    <property type="entry name" value="GlrX-like_pln_2"/>
</dbReference>
<keyword evidence="4" id="KW-0676">Redox-active center</keyword>
<dbReference type="AlphaFoldDB" id="A0A835DL53"/>
<keyword evidence="3" id="KW-0963">Cytoplasm</keyword>
<evidence type="ECO:0000256" key="2">
    <source>
        <dbReference type="ARBA" id="ARBA00007568"/>
    </source>
</evidence>
<organism evidence="6 7">
    <name type="scientific">Tetracentron sinense</name>
    <name type="common">Spur-leaf</name>
    <dbReference type="NCBI Taxonomy" id="13715"/>
    <lineage>
        <taxon>Eukaryota</taxon>
        <taxon>Viridiplantae</taxon>
        <taxon>Streptophyta</taxon>
        <taxon>Embryophyta</taxon>
        <taxon>Tracheophyta</taxon>
        <taxon>Spermatophyta</taxon>
        <taxon>Magnoliopsida</taxon>
        <taxon>Trochodendrales</taxon>
        <taxon>Trochodendraceae</taxon>
        <taxon>Tetracentron</taxon>
    </lineage>
</organism>
<evidence type="ECO:0000313" key="6">
    <source>
        <dbReference type="EMBL" id="KAF8407521.1"/>
    </source>
</evidence>
<comment type="subcellular location">
    <subcellularLocation>
        <location evidence="1">Cytoplasm</location>
    </subcellularLocation>
</comment>
<sequence>MERVMSLAAQSPVVIINKSSCVSCNTVKTLFADIGVSSMVHDLDEDPSGKEIEEALLKLLGSIPPIPAVASSSSSSSCVSCNTVKTLFADIGVSSMVQDLDEDPSGKEMEEALLKLLGSNPPIPAVFIGGALKGSTNEIMSLQLSGALIPLLKEAGALWV</sequence>
<dbReference type="Pfam" id="PF00462">
    <property type="entry name" value="Glutaredoxin"/>
    <property type="match status" value="2"/>
</dbReference>
<evidence type="ECO:0000259" key="5">
    <source>
        <dbReference type="Pfam" id="PF00462"/>
    </source>
</evidence>
<feature type="domain" description="Glutaredoxin" evidence="5">
    <location>
        <begin position="74"/>
        <end position="130"/>
    </location>
</feature>
<dbReference type="InterPro" id="IPR002109">
    <property type="entry name" value="Glutaredoxin"/>
</dbReference>
<protein>
    <recommendedName>
        <fullName evidence="5">Glutaredoxin domain-containing protein</fullName>
    </recommendedName>
</protein>
<dbReference type="GO" id="GO:0005737">
    <property type="term" value="C:cytoplasm"/>
    <property type="evidence" value="ECO:0007669"/>
    <property type="project" value="UniProtKB-SubCell"/>
</dbReference>
<dbReference type="OrthoDB" id="418495at2759"/>
<proteinExistence type="inferred from homology"/>
<feature type="domain" description="Glutaredoxin" evidence="5">
    <location>
        <begin position="13"/>
        <end position="65"/>
    </location>
</feature>
<dbReference type="EMBL" id="JABCRI010000004">
    <property type="protein sequence ID" value="KAF8407521.1"/>
    <property type="molecule type" value="Genomic_DNA"/>
</dbReference>
<dbReference type="Gene3D" id="3.40.30.10">
    <property type="entry name" value="Glutaredoxin"/>
    <property type="match status" value="2"/>
</dbReference>
<evidence type="ECO:0000256" key="3">
    <source>
        <dbReference type="ARBA" id="ARBA00022490"/>
    </source>
</evidence>
<accession>A0A835DL53</accession>
<dbReference type="SUPFAM" id="SSF52833">
    <property type="entry name" value="Thioredoxin-like"/>
    <property type="match status" value="2"/>
</dbReference>
<gene>
    <name evidence="6" type="ORF">HHK36_006655</name>
</gene>
<evidence type="ECO:0000256" key="4">
    <source>
        <dbReference type="ARBA" id="ARBA00023284"/>
    </source>
</evidence>
<keyword evidence="7" id="KW-1185">Reference proteome</keyword>
<reference evidence="6 7" key="1">
    <citation type="submission" date="2020-04" db="EMBL/GenBank/DDBJ databases">
        <title>Plant Genome Project.</title>
        <authorList>
            <person name="Zhang R.-G."/>
        </authorList>
    </citation>
    <scope>NUCLEOTIDE SEQUENCE [LARGE SCALE GENOMIC DNA]</scope>
    <source>
        <strain evidence="6">YNK0</strain>
        <tissue evidence="6">Leaf</tissue>
    </source>
</reference>
<comment type="caution">
    <text evidence="6">The sequence shown here is derived from an EMBL/GenBank/DDBJ whole genome shotgun (WGS) entry which is preliminary data.</text>
</comment>
<dbReference type="PANTHER" id="PTHR10168">
    <property type="entry name" value="GLUTAREDOXIN"/>
    <property type="match status" value="1"/>
</dbReference>
<name>A0A835DL53_TETSI</name>
<evidence type="ECO:0000313" key="7">
    <source>
        <dbReference type="Proteomes" id="UP000655225"/>
    </source>
</evidence>
<evidence type="ECO:0000256" key="1">
    <source>
        <dbReference type="ARBA" id="ARBA00004496"/>
    </source>
</evidence>
<dbReference type="Proteomes" id="UP000655225">
    <property type="component" value="Unassembled WGS sequence"/>
</dbReference>
<comment type="similarity">
    <text evidence="2">Belongs to the glutaredoxin family. CC-type subfamily.</text>
</comment>
<dbReference type="PROSITE" id="PS51354">
    <property type="entry name" value="GLUTAREDOXIN_2"/>
    <property type="match status" value="1"/>
</dbReference>